<dbReference type="Pfam" id="PF10283">
    <property type="entry name" value="zf-CCHH"/>
    <property type="match status" value="2"/>
</dbReference>
<dbReference type="CDD" id="cd22671">
    <property type="entry name" value="FHA_APTX-like"/>
    <property type="match status" value="1"/>
</dbReference>
<dbReference type="GO" id="GO:0035861">
    <property type="term" value="C:site of double-strand break"/>
    <property type="evidence" value="ECO:0007669"/>
    <property type="project" value="TreeGrafter"/>
</dbReference>
<dbReference type="GO" id="GO:0005634">
    <property type="term" value="C:nucleus"/>
    <property type="evidence" value="ECO:0007669"/>
    <property type="project" value="TreeGrafter"/>
</dbReference>
<dbReference type="EnsemblMetazoa" id="AATE005617-RA">
    <property type="protein sequence ID" value="AATE005617-PA.1"/>
    <property type="gene ID" value="AATE005617"/>
</dbReference>
<feature type="compositionally biased region" description="Acidic residues" evidence="1">
    <location>
        <begin position="376"/>
        <end position="389"/>
    </location>
</feature>
<name>A0A182IUA2_ANOAO</name>
<dbReference type="STRING" id="41427.A0A182IUA2"/>
<evidence type="ECO:0000259" key="2">
    <source>
        <dbReference type="Pfam" id="PF00498"/>
    </source>
</evidence>
<dbReference type="Pfam" id="PF00498">
    <property type="entry name" value="FHA"/>
    <property type="match status" value="1"/>
</dbReference>
<sequence length="396" mass="43244">MVKAVRYEGANGPHIVVTESDLIIGRDFLKIVDKRVSRQHCMIRIDNGTDEISVYIKSLHQTNHTFYRKKEATCDSVLSKDESVLLVTGDKFRLTPDGDWLVVEDAEATAQPEAREEDTQELNDQGGVDDSAIETPTSTNEVATKRGHECVDASETEGCKRSRVEEDGAVPSTSAVTPAPSALSHVADEVPPSIKIKPDPDSHISNSTSVTSAVAIKPDPDGANLASTSTTPMNIKPDPDGIGIPYATPAVPVLIPADSGTIRPSCDFGIRCYRGGKDHRLSFAHPGDLDYRRPNFPPAPPNAPLCPFGARCYRRNPSHFQDYQHPDPSAATLGRPRRRVAPPADPNEFYDYDDDDEYDLPDFDWSSSDEYNPGLYDEDDDDSVSEDEGLGCIDSG</sequence>
<feature type="compositionally biased region" description="Basic and acidic residues" evidence="1">
    <location>
        <begin position="143"/>
        <end position="166"/>
    </location>
</feature>
<proteinExistence type="predicted"/>
<dbReference type="PANTHER" id="PTHR21315:SF2">
    <property type="entry name" value="APRATAXIN AND PNK-LIKE FACTOR"/>
    <property type="match status" value="1"/>
</dbReference>
<evidence type="ECO:0000313" key="4">
    <source>
        <dbReference type="EnsemblMetazoa" id="AATE005617-PA.1"/>
    </source>
</evidence>
<feature type="compositionally biased region" description="Acidic residues" evidence="1">
    <location>
        <begin position="348"/>
        <end position="362"/>
    </location>
</feature>
<dbReference type="Gene3D" id="2.60.200.20">
    <property type="match status" value="1"/>
</dbReference>
<dbReference type="PANTHER" id="PTHR21315">
    <property type="entry name" value="APRATAXIN AND PNK-LIKE FACTOR-RELATED"/>
    <property type="match status" value="1"/>
</dbReference>
<dbReference type="InterPro" id="IPR008984">
    <property type="entry name" value="SMAD_FHA_dom_sf"/>
</dbReference>
<dbReference type="AlphaFoldDB" id="A0A182IUA2"/>
<dbReference type="GO" id="GO:0008408">
    <property type="term" value="F:3'-5' exonuclease activity"/>
    <property type="evidence" value="ECO:0007669"/>
    <property type="project" value="InterPro"/>
</dbReference>
<feature type="region of interest" description="Disordered" evidence="1">
    <location>
        <begin position="317"/>
        <end position="396"/>
    </location>
</feature>
<evidence type="ECO:0008006" key="5">
    <source>
        <dbReference type="Google" id="ProtNLM"/>
    </source>
</evidence>
<dbReference type="SUPFAM" id="SSF49879">
    <property type="entry name" value="SMAD/FHA domain"/>
    <property type="match status" value="1"/>
</dbReference>
<evidence type="ECO:0000259" key="3">
    <source>
        <dbReference type="Pfam" id="PF10283"/>
    </source>
</evidence>
<accession>A0A182IUA2</accession>
<dbReference type="EMBL" id="AXCP01009331">
    <property type="status" value="NOT_ANNOTATED_CDS"/>
    <property type="molecule type" value="Genomic_DNA"/>
</dbReference>
<dbReference type="GO" id="GO:0006302">
    <property type="term" value="P:double-strand break repair"/>
    <property type="evidence" value="ECO:0007669"/>
    <property type="project" value="InterPro"/>
</dbReference>
<feature type="domain" description="PBZ-type" evidence="3">
    <location>
        <begin position="304"/>
        <end position="327"/>
    </location>
</feature>
<evidence type="ECO:0000256" key="1">
    <source>
        <dbReference type="SAM" id="MobiDB-lite"/>
    </source>
</evidence>
<organism evidence="4">
    <name type="scientific">Anopheles atroparvus</name>
    <name type="common">European mosquito</name>
    <dbReference type="NCBI Taxonomy" id="41427"/>
    <lineage>
        <taxon>Eukaryota</taxon>
        <taxon>Metazoa</taxon>
        <taxon>Ecdysozoa</taxon>
        <taxon>Arthropoda</taxon>
        <taxon>Hexapoda</taxon>
        <taxon>Insecta</taxon>
        <taxon>Pterygota</taxon>
        <taxon>Neoptera</taxon>
        <taxon>Endopterygota</taxon>
        <taxon>Diptera</taxon>
        <taxon>Nematocera</taxon>
        <taxon>Culicoidea</taxon>
        <taxon>Culicidae</taxon>
        <taxon>Anophelinae</taxon>
        <taxon>Anopheles</taxon>
    </lineage>
</organism>
<dbReference type="InterPro" id="IPR000253">
    <property type="entry name" value="FHA_dom"/>
</dbReference>
<protein>
    <recommendedName>
        <fullName evidence="5">FHA domain-containing protein</fullName>
    </recommendedName>
</protein>
<feature type="domain" description="PBZ-type" evidence="3">
    <location>
        <begin position="263"/>
        <end position="288"/>
    </location>
</feature>
<reference evidence="4" key="1">
    <citation type="submission" date="2022-08" db="UniProtKB">
        <authorList>
            <consortium name="EnsemblMetazoa"/>
        </authorList>
    </citation>
    <scope>IDENTIFICATION</scope>
    <source>
        <strain evidence="4">EBRO</strain>
    </source>
</reference>
<feature type="domain" description="FHA" evidence="2">
    <location>
        <begin position="24"/>
        <end position="93"/>
    </location>
</feature>
<dbReference type="InterPro" id="IPR039253">
    <property type="entry name" value="APLF"/>
</dbReference>
<feature type="region of interest" description="Disordered" evidence="1">
    <location>
        <begin position="108"/>
        <end position="185"/>
    </location>
</feature>
<dbReference type="VEuPathDB" id="VectorBase:AATE005617"/>
<dbReference type="GO" id="GO:0003906">
    <property type="term" value="F:DNA-(apurinic or apyrimidinic site) endonuclease activity"/>
    <property type="evidence" value="ECO:0007669"/>
    <property type="project" value="InterPro"/>
</dbReference>
<dbReference type="InterPro" id="IPR019406">
    <property type="entry name" value="APLF_PBZ"/>
</dbReference>